<dbReference type="SMR" id="A0A482X1V5"/>
<proteinExistence type="predicted"/>
<dbReference type="SMART" id="SM00355">
    <property type="entry name" value="ZnF_C2H2"/>
    <property type="match status" value="9"/>
</dbReference>
<protein>
    <recommendedName>
        <fullName evidence="12">C2H2-type domain-containing protein</fullName>
    </recommendedName>
</protein>
<comment type="caution">
    <text evidence="13">The sequence shown here is derived from an EMBL/GenBank/DDBJ whole genome shotgun (WGS) entry which is preliminary data.</text>
</comment>
<feature type="domain" description="C2H2-type" evidence="12">
    <location>
        <begin position="150"/>
        <end position="178"/>
    </location>
</feature>
<feature type="domain" description="C2H2-type" evidence="12">
    <location>
        <begin position="297"/>
        <end position="325"/>
    </location>
</feature>
<dbReference type="PANTHER" id="PTHR16515:SF49">
    <property type="entry name" value="GASTRULA ZINC FINGER PROTEIN XLCGF49.1-LIKE-RELATED"/>
    <property type="match status" value="1"/>
</dbReference>
<dbReference type="PROSITE" id="PS00028">
    <property type="entry name" value="ZINC_FINGER_C2H2_1"/>
    <property type="match status" value="7"/>
</dbReference>
<evidence type="ECO:0000256" key="5">
    <source>
        <dbReference type="ARBA" id="ARBA00022833"/>
    </source>
</evidence>
<sequence>MPGSSEDGGEIEVENESGEDEVDLQLEQERDEKDRERARGLLPKELELRGGGVWTRSPLAERSRYGPFLGKWLNKPLDHRFAWTVYYETISAVRAGEELLLGPKESLVLQDPLQESTTTSEDRRDRESASQHSGTVDEDRDEECDYEEDYRCEECDKTFNDLNRLEVHLVSAHQYKADQFRCEHCPLSFGCRQSLARHLSVQHGICEQRKYSCENCAKIFSDPSNLQRHIRTHHVGARSHACQECGKTFATSSGLKQHTHIHSSFKPFQCEVCLKAYTQFSHLCRHKRMHADCRMQIKCVKCGQSFSTVTSLTKHKRFCDSGSPASASPAAAASAIMPHLPHQANVTNPFLAYPRLPGGLPFYSTAVIPPYHLFHPAAHPTPGFLANNFIFGPNPHQTKIQEEERARNAFNIDPYSHQPAQHSEQHRTESLSPPRDRMKLEAATPPAPLIGTPSKFSPPTAQEADSSQRPSPARPLHSTSYANPASDNGLSLDDRDSPRYSSSGERESSPFENRSKANNKNDEQPLDLRTEEKRQREDDDISDREVTDDERDVSISTSKQMKHEDDEHKNLSPYREQTEAKQNSSCDVSPVTALEKESPSELSNRLPPAMACPRPIHAMVLEALYRPPSFPDFGGPRSKSDCTGREHLLPPPPPLAPFGPGARPFQMMGPLVDSVVPNGSAFGRSPFDLLRPTVDYSAAGKPYREVLGPHPAAPAGKHKDRYACKFCGKVFPRSANLTRHLRTHTGEKPYKCKYCERVFSISSNLQRHVRNIHNKEKPFRCRLCERCFGQQTNLDRHLKKHDAAADGLGAAPDSPASSGNENDREDTYFDEIRSFMGKVAYGSTGVVPIPPPPPAQSMQYATPGISPSDSASEDRSQSPPSSPPPAPPPVACAVQLKAGANKDDCILNNNTADPEAIRISI</sequence>
<comment type="subcellular location">
    <subcellularLocation>
        <location evidence="1">Nucleus</location>
    </subcellularLocation>
</comment>
<feature type="region of interest" description="Disordered" evidence="11">
    <location>
        <begin position="414"/>
        <end position="607"/>
    </location>
</feature>
<reference evidence="13 14" key="1">
    <citation type="journal article" date="2017" name="Gigascience">
        <title>Genome sequence of the small brown planthopper, Laodelphax striatellus.</title>
        <authorList>
            <person name="Zhu J."/>
            <person name="Jiang F."/>
            <person name="Wang X."/>
            <person name="Yang P."/>
            <person name="Bao Y."/>
            <person name="Zhao W."/>
            <person name="Wang W."/>
            <person name="Lu H."/>
            <person name="Wang Q."/>
            <person name="Cui N."/>
            <person name="Li J."/>
            <person name="Chen X."/>
            <person name="Luo L."/>
            <person name="Yu J."/>
            <person name="Kang L."/>
            <person name="Cui F."/>
        </authorList>
    </citation>
    <scope>NUCLEOTIDE SEQUENCE [LARGE SCALE GENOMIC DNA]</scope>
    <source>
        <strain evidence="13">Lst14</strain>
    </source>
</reference>
<evidence type="ECO:0000313" key="13">
    <source>
        <dbReference type="EMBL" id="RZF39834.1"/>
    </source>
</evidence>
<dbReference type="FunFam" id="3.30.160.60:FF:000150">
    <property type="entry name" value="Mds1 and evi1 complex locus protein"/>
    <property type="match status" value="1"/>
</dbReference>
<keyword evidence="2" id="KW-0479">Metal-binding</keyword>
<evidence type="ECO:0000259" key="12">
    <source>
        <dbReference type="PROSITE" id="PS50157"/>
    </source>
</evidence>
<feature type="domain" description="C2H2-type" evidence="12">
    <location>
        <begin position="268"/>
        <end position="295"/>
    </location>
</feature>
<dbReference type="Gene3D" id="3.30.160.60">
    <property type="entry name" value="Classic Zinc Finger"/>
    <property type="match status" value="7"/>
</dbReference>
<feature type="region of interest" description="Disordered" evidence="11">
    <location>
        <begin position="902"/>
        <end position="921"/>
    </location>
</feature>
<feature type="compositionally biased region" description="Polar residues" evidence="11">
    <location>
        <begin position="454"/>
        <end position="470"/>
    </location>
</feature>
<feature type="domain" description="C2H2-type" evidence="12">
    <location>
        <begin position="240"/>
        <end position="267"/>
    </location>
</feature>
<dbReference type="FunFam" id="3.30.160.60:FF:000112">
    <property type="entry name" value="Mds1 and evi1 complex locus protein"/>
    <property type="match status" value="1"/>
</dbReference>
<keyword evidence="8" id="KW-0804">Transcription</keyword>
<feature type="region of interest" description="Disordered" evidence="11">
    <location>
        <begin position="110"/>
        <end position="142"/>
    </location>
</feature>
<feature type="compositionally biased region" description="Acidic residues" evidence="11">
    <location>
        <begin position="7"/>
        <end position="26"/>
    </location>
</feature>
<keyword evidence="5" id="KW-0862">Zinc</keyword>
<keyword evidence="9" id="KW-0539">Nucleus</keyword>
<evidence type="ECO:0000256" key="6">
    <source>
        <dbReference type="ARBA" id="ARBA00023015"/>
    </source>
</evidence>
<keyword evidence="3" id="KW-0677">Repeat</keyword>
<dbReference type="STRING" id="195883.A0A482X1V5"/>
<keyword evidence="14" id="KW-1185">Reference proteome</keyword>
<name>A0A482X1V5_LAOST</name>
<feature type="domain" description="C2H2-type" evidence="12">
    <location>
        <begin position="722"/>
        <end position="749"/>
    </location>
</feature>
<evidence type="ECO:0000256" key="4">
    <source>
        <dbReference type="ARBA" id="ARBA00022771"/>
    </source>
</evidence>
<dbReference type="FunCoup" id="A0A482X1V5">
    <property type="interactions" value="160"/>
</dbReference>
<feature type="compositionally biased region" description="Acidic residues" evidence="11">
    <location>
        <begin position="538"/>
        <end position="551"/>
    </location>
</feature>
<feature type="compositionally biased region" description="Basic and acidic residues" evidence="11">
    <location>
        <begin position="423"/>
        <end position="440"/>
    </location>
</feature>
<keyword evidence="7" id="KW-0238">DNA-binding</keyword>
<dbReference type="Pfam" id="PF00096">
    <property type="entry name" value="zf-C2H2"/>
    <property type="match status" value="6"/>
</dbReference>
<dbReference type="GO" id="GO:0003677">
    <property type="term" value="F:DNA binding"/>
    <property type="evidence" value="ECO:0007669"/>
    <property type="project" value="UniProtKB-KW"/>
</dbReference>
<accession>A0A482X1V5</accession>
<evidence type="ECO:0000256" key="2">
    <source>
        <dbReference type="ARBA" id="ARBA00022723"/>
    </source>
</evidence>
<feature type="compositionally biased region" description="Basic and acidic residues" evidence="11">
    <location>
        <begin position="492"/>
        <end position="537"/>
    </location>
</feature>
<dbReference type="FunFam" id="3.30.160.60:FF:000126">
    <property type="entry name" value="Mds1 and evi1 complex locus protein"/>
    <property type="match status" value="1"/>
</dbReference>
<dbReference type="AlphaFoldDB" id="A0A482X1V5"/>
<feature type="domain" description="C2H2-type" evidence="12">
    <location>
        <begin position="211"/>
        <end position="239"/>
    </location>
</feature>
<dbReference type="InParanoid" id="A0A482X1V5"/>
<feature type="domain" description="C2H2-type" evidence="12">
    <location>
        <begin position="779"/>
        <end position="806"/>
    </location>
</feature>
<feature type="compositionally biased region" description="Polar residues" evidence="11">
    <location>
        <begin position="477"/>
        <end position="489"/>
    </location>
</feature>
<feature type="region of interest" description="Disordered" evidence="11">
    <location>
        <begin position="805"/>
        <end position="824"/>
    </location>
</feature>
<dbReference type="Proteomes" id="UP000291343">
    <property type="component" value="Unassembled WGS sequence"/>
</dbReference>
<feature type="region of interest" description="Disordered" evidence="11">
    <location>
        <begin position="1"/>
        <end position="38"/>
    </location>
</feature>
<feature type="compositionally biased region" description="Polar residues" evidence="11">
    <location>
        <begin position="856"/>
        <end position="870"/>
    </location>
</feature>
<feature type="compositionally biased region" description="Pro residues" evidence="11">
    <location>
        <begin position="880"/>
        <end position="890"/>
    </location>
</feature>
<keyword evidence="6" id="KW-0805">Transcription regulation</keyword>
<keyword evidence="4 10" id="KW-0863">Zinc-finger</keyword>
<dbReference type="FunFam" id="3.30.160.60:FF:001912">
    <property type="entry name" value="Hamlet, isoform B"/>
    <property type="match status" value="1"/>
</dbReference>
<dbReference type="FunFam" id="3.30.160.60:FF:000653">
    <property type="entry name" value="Zinc finger protein Pegasus"/>
    <property type="match status" value="1"/>
</dbReference>
<evidence type="ECO:0000256" key="1">
    <source>
        <dbReference type="ARBA" id="ARBA00004123"/>
    </source>
</evidence>
<organism evidence="13 14">
    <name type="scientific">Laodelphax striatellus</name>
    <name type="common">Small brown planthopper</name>
    <name type="synonym">Delphax striatella</name>
    <dbReference type="NCBI Taxonomy" id="195883"/>
    <lineage>
        <taxon>Eukaryota</taxon>
        <taxon>Metazoa</taxon>
        <taxon>Ecdysozoa</taxon>
        <taxon>Arthropoda</taxon>
        <taxon>Hexapoda</taxon>
        <taxon>Insecta</taxon>
        <taxon>Pterygota</taxon>
        <taxon>Neoptera</taxon>
        <taxon>Paraneoptera</taxon>
        <taxon>Hemiptera</taxon>
        <taxon>Auchenorrhyncha</taxon>
        <taxon>Fulgoroidea</taxon>
        <taxon>Delphacidae</taxon>
        <taxon>Criomorphinae</taxon>
        <taxon>Laodelphax</taxon>
    </lineage>
</organism>
<feature type="compositionally biased region" description="Basic and acidic residues" evidence="11">
    <location>
        <begin position="27"/>
        <end position="38"/>
    </location>
</feature>
<dbReference type="PROSITE" id="PS50157">
    <property type="entry name" value="ZINC_FINGER_C2H2_2"/>
    <property type="match status" value="9"/>
</dbReference>
<dbReference type="GO" id="GO:0005634">
    <property type="term" value="C:nucleus"/>
    <property type="evidence" value="ECO:0007669"/>
    <property type="project" value="UniProtKB-SubCell"/>
</dbReference>
<dbReference type="GO" id="GO:0006355">
    <property type="term" value="P:regulation of DNA-templated transcription"/>
    <property type="evidence" value="ECO:0007669"/>
    <property type="project" value="UniProtKB-ARBA"/>
</dbReference>
<dbReference type="FunFam" id="3.30.160.60:FF:000159">
    <property type="entry name" value="Mds1 and evi1 complex locus protein"/>
    <property type="match status" value="1"/>
</dbReference>
<evidence type="ECO:0000313" key="14">
    <source>
        <dbReference type="Proteomes" id="UP000291343"/>
    </source>
</evidence>
<dbReference type="InterPro" id="IPR013087">
    <property type="entry name" value="Znf_C2H2_type"/>
</dbReference>
<dbReference type="OrthoDB" id="9368434at2759"/>
<feature type="region of interest" description="Disordered" evidence="11">
    <location>
        <begin position="846"/>
        <end position="891"/>
    </location>
</feature>
<evidence type="ECO:0000256" key="3">
    <source>
        <dbReference type="ARBA" id="ARBA00022737"/>
    </source>
</evidence>
<dbReference type="InterPro" id="IPR050331">
    <property type="entry name" value="Zinc_finger"/>
</dbReference>
<dbReference type="EMBL" id="QKKF02019547">
    <property type="protein sequence ID" value="RZF39834.1"/>
    <property type="molecule type" value="Genomic_DNA"/>
</dbReference>
<feature type="compositionally biased region" description="Basic and acidic residues" evidence="11">
    <location>
        <begin position="561"/>
        <end position="570"/>
    </location>
</feature>
<evidence type="ECO:0000256" key="8">
    <source>
        <dbReference type="ARBA" id="ARBA00023163"/>
    </source>
</evidence>
<gene>
    <name evidence="13" type="ORF">LSTR_LSTR000482</name>
</gene>
<evidence type="ECO:0000256" key="11">
    <source>
        <dbReference type="SAM" id="MobiDB-lite"/>
    </source>
</evidence>
<evidence type="ECO:0000256" key="10">
    <source>
        <dbReference type="PROSITE-ProRule" id="PRU00042"/>
    </source>
</evidence>
<feature type="domain" description="C2H2-type" evidence="12">
    <location>
        <begin position="180"/>
        <end position="203"/>
    </location>
</feature>
<feature type="compositionally biased region" description="Low complexity" evidence="11">
    <location>
        <begin position="805"/>
        <end position="816"/>
    </location>
</feature>
<evidence type="ECO:0000256" key="7">
    <source>
        <dbReference type="ARBA" id="ARBA00023125"/>
    </source>
</evidence>
<evidence type="ECO:0000256" key="9">
    <source>
        <dbReference type="ARBA" id="ARBA00023242"/>
    </source>
</evidence>
<feature type="domain" description="C2H2-type" evidence="12">
    <location>
        <begin position="750"/>
        <end position="778"/>
    </location>
</feature>
<dbReference type="PANTHER" id="PTHR16515">
    <property type="entry name" value="PR DOMAIN ZINC FINGER PROTEIN"/>
    <property type="match status" value="1"/>
</dbReference>
<feature type="compositionally biased region" description="Basic and acidic residues" evidence="11">
    <location>
        <begin position="120"/>
        <end position="129"/>
    </location>
</feature>
<dbReference type="GO" id="GO:0008270">
    <property type="term" value="F:zinc ion binding"/>
    <property type="evidence" value="ECO:0007669"/>
    <property type="project" value="UniProtKB-KW"/>
</dbReference>
<dbReference type="InterPro" id="IPR036236">
    <property type="entry name" value="Znf_C2H2_sf"/>
</dbReference>
<dbReference type="SUPFAM" id="SSF57667">
    <property type="entry name" value="beta-beta-alpha zinc fingers"/>
    <property type="match status" value="5"/>
</dbReference>